<protein>
    <submittedName>
        <fullName evidence="2">Uncharacterized protein</fullName>
    </submittedName>
</protein>
<feature type="region of interest" description="Disordered" evidence="1">
    <location>
        <begin position="97"/>
        <end position="129"/>
    </location>
</feature>
<proteinExistence type="predicted"/>
<sequence>MGSPVSSDIVDYLSGRRRVNEPVFLSSFNSESLRTMLENEKKCALERSAVINKLIQEMDEQKEAMARILNILSPIRRLPPEILVDIFLAYAELKNTRAQAETEEEEEEEEEEGEGEEEEEEDGESASSVDLDPVHGFYNDLPHFLLLSQICFQWRNIVQQDPRLWCRISIRTTHKQSLPDKEVVHGWLQRSGSLPLDISISTRSHIDLMEYFIPFCERWRSLDLDMRTEGFEFLFNRPPLSLPNLQQLVIRKPPEPLSPFGVLLDLPCKLPFEGEAFANATKLSVFKYLPDRSYSQNPPQWFMCHVPFEHITTLCLGYDSDNPIFFKVMLQVCSTSIQTCDLLNIPDWPDNAPPPFTPVTLRDLRRLSLEFTGRSSSPEILQGLCLPKLESLTLRHVAGANAEPQNLLPSLLALQKRSGFQLQTFIFQLPAVQHHFSQPRDNVKGLVTFLKLNPNLEILDLEDCRLDIPLLCRELKIDPHSSSSEPLVPNLTRLRIAQVQSLPASGRQRDVWKRLNPGIETDNDIAEMVVSRWSPGPRSSDQSGGVRRTSGMTVNGILVKQLKDGFTFQAYSRDLAPDTMLRLNVCETEGMPLCVKIGKRAHA</sequence>
<dbReference type="AlphaFoldDB" id="A0A4S8LAV4"/>
<gene>
    <name evidence="2" type="ORF">K435DRAFT_868753</name>
</gene>
<accession>A0A4S8LAV4</accession>
<feature type="compositionally biased region" description="Acidic residues" evidence="1">
    <location>
        <begin position="101"/>
        <end position="124"/>
    </location>
</feature>
<dbReference type="Gene3D" id="1.20.1280.50">
    <property type="match status" value="1"/>
</dbReference>
<keyword evidence="3" id="KW-1185">Reference proteome</keyword>
<dbReference type="OrthoDB" id="2877316at2759"/>
<evidence type="ECO:0000256" key="1">
    <source>
        <dbReference type="SAM" id="MobiDB-lite"/>
    </source>
</evidence>
<organism evidence="2 3">
    <name type="scientific">Dendrothele bispora (strain CBS 962.96)</name>
    <dbReference type="NCBI Taxonomy" id="1314807"/>
    <lineage>
        <taxon>Eukaryota</taxon>
        <taxon>Fungi</taxon>
        <taxon>Dikarya</taxon>
        <taxon>Basidiomycota</taxon>
        <taxon>Agaricomycotina</taxon>
        <taxon>Agaricomycetes</taxon>
        <taxon>Agaricomycetidae</taxon>
        <taxon>Agaricales</taxon>
        <taxon>Agaricales incertae sedis</taxon>
        <taxon>Dendrothele</taxon>
    </lineage>
</organism>
<dbReference type="EMBL" id="ML179520">
    <property type="protein sequence ID" value="THU85962.1"/>
    <property type="molecule type" value="Genomic_DNA"/>
</dbReference>
<evidence type="ECO:0000313" key="2">
    <source>
        <dbReference type="EMBL" id="THU85962.1"/>
    </source>
</evidence>
<reference evidence="2 3" key="1">
    <citation type="journal article" date="2019" name="Nat. Ecol. Evol.">
        <title>Megaphylogeny resolves global patterns of mushroom evolution.</title>
        <authorList>
            <person name="Varga T."/>
            <person name="Krizsan K."/>
            <person name="Foldi C."/>
            <person name="Dima B."/>
            <person name="Sanchez-Garcia M."/>
            <person name="Sanchez-Ramirez S."/>
            <person name="Szollosi G.J."/>
            <person name="Szarkandi J.G."/>
            <person name="Papp V."/>
            <person name="Albert L."/>
            <person name="Andreopoulos W."/>
            <person name="Angelini C."/>
            <person name="Antonin V."/>
            <person name="Barry K.W."/>
            <person name="Bougher N.L."/>
            <person name="Buchanan P."/>
            <person name="Buyck B."/>
            <person name="Bense V."/>
            <person name="Catcheside P."/>
            <person name="Chovatia M."/>
            <person name="Cooper J."/>
            <person name="Damon W."/>
            <person name="Desjardin D."/>
            <person name="Finy P."/>
            <person name="Geml J."/>
            <person name="Haridas S."/>
            <person name="Hughes K."/>
            <person name="Justo A."/>
            <person name="Karasinski D."/>
            <person name="Kautmanova I."/>
            <person name="Kiss B."/>
            <person name="Kocsube S."/>
            <person name="Kotiranta H."/>
            <person name="LaButti K.M."/>
            <person name="Lechner B.E."/>
            <person name="Liimatainen K."/>
            <person name="Lipzen A."/>
            <person name="Lukacs Z."/>
            <person name="Mihaltcheva S."/>
            <person name="Morgado L.N."/>
            <person name="Niskanen T."/>
            <person name="Noordeloos M.E."/>
            <person name="Ohm R.A."/>
            <person name="Ortiz-Santana B."/>
            <person name="Ovrebo C."/>
            <person name="Racz N."/>
            <person name="Riley R."/>
            <person name="Savchenko A."/>
            <person name="Shiryaev A."/>
            <person name="Soop K."/>
            <person name="Spirin V."/>
            <person name="Szebenyi C."/>
            <person name="Tomsovsky M."/>
            <person name="Tulloss R.E."/>
            <person name="Uehling J."/>
            <person name="Grigoriev I.V."/>
            <person name="Vagvolgyi C."/>
            <person name="Papp T."/>
            <person name="Martin F.M."/>
            <person name="Miettinen O."/>
            <person name="Hibbett D.S."/>
            <person name="Nagy L.G."/>
        </authorList>
    </citation>
    <scope>NUCLEOTIDE SEQUENCE [LARGE SCALE GENOMIC DNA]</scope>
    <source>
        <strain evidence="2 3">CBS 962.96</strain>
    </source>
</reference>
<name>A0A4S8LAV4_DENBC</name>
<evidence type="ECO:0000313" key="3">
    <source>
        <dbReference type="Proteomes" id="UP000297245"/>
    </source>
</evidence>
<dbReference type="SUPFAM" id="SSF52047">
    <property type="entry name" value="RNI-like"/>
    <property type="match status" value="1"/>
</dbReference>
<dbReference type="Proteomes" id="UP000297245">
    <property type="component" value="Unassembled WGS sequence"/>
</dbReference>